<dbReference type="CDD" id="cd00093">
    <property type="entry name" value="HTH_XRE"/>
    <property type="match status" value="1"/>
</dbReference>
<keyword evidence="4" id="KW-1185">Reference proteome</keyword>
<evidence type="ECO:0000313" key="3">
    <source>
        <dbReference type="EMBL" id="GAA6500704.1"/>
    </source>
</evidence>
<protein>
    <submittedName>
        <fullName evidence="3">Helix-turn-helix transcriptional regulator</fullName>
    </submittedName>
</protein>
<feature type="domain" description="HTH cro/C1-type" evidence="2">
    <location>
        <begin position="10"/>
        <end position="64"/>
    </location>
</feature>
<dbReference type="EMBL" id="BAABZQ010000001">
    <property type="protein sequence ID" value="GAA6500704.1"/>
    <property type="molecule type" value="Genomic_DNA"/>
</dbReference>
<evidence type="ECO:0000313" key="4">
    <source>
        <dbReference type="Proteomes" id="UP001600941"/>
    </source>
</evidence>
<evidence type="ECO:0000256" key="1">
    <source>
        <dbReference type="ARBA" id="ARBA00023125"/>
    </source>
</evidence>
<proteinExistence type="predicted"/>
<dbReference type="PANTHER" id="PTHR46558">
    <property type="entry name" value="TRACRIPTIONAL REGULATORY PROTEIN-RELATED-RELATED"/>
    <property type="match status" value="1"/>
</dbReference>
<dbReference type="Gene3D" id="1.10.260.40">
    <property type="entry name" value="lambda repressor-like DNA-binding domains"/>
    <property type="match status" value="1"/>
</dbReference>
<dbReference type="PROSITE" id="PS50943">
    <property type="entry name" value="HTH_CROC1"/>
    <property type="match status" value="1"/>
</dbReference>
<keyword evidence="1" id="KW-0238">DNA-binding</keyword>
<comment type="caution">
    <text evidence="3">The sequence shown here is derived from an EMBL/GenBank/DDBJ whole genome shotgun (WGS) entry which is preliminary data.</text>
</comment>
<organism evidence="3 4">
    <name type="scientific">Blautia parvula</name>
    <dbReference type="NCBI Taxonomy" id="2877527"/>
    <lineage>
        <taxon>Bacteria</taxon>
        <taxon>Bacillati</taxon>
        <taxon>Bacillota</taxon>
        <taxon>Clostridia</taxon>
        <taxon>Lachnospirales</taxon>
        <taxon>Lachnospiraceae</taxon>
        <taxon>Blautia</taxon>
    </lineage>
</organism>
<dbReference type="SMART" id="SM00530">
    <property type="entry name" value="HTH_XRE"/>
    <property type="match status" value="1"/>
</dbReference>
<accession>A0ABQ0BW07</accession>
<dbReference type="SUPFAM" id="SSF47413">
    <property type="entry name" value="lambda repressor-like DNA-binding domains"/>
    <property type="match status" value="1"/>
</dbReference>
<dbReference type="Proteomes" id="UP001600941">
    <property type="component" value="Unassembled WGS sequence"/>
</dbReference>
<reference evidence="3 4" key="1">
    <citation type="submission" date="2024-04" db="EMBL/GenBank/DDBJ databases">
        <title>Defined microbial consortia suppress multidrug-resistant proinflammatory Enterobacteriaceae via ecological control.</title>
        <authorList>
            <person name="Furuichi M."/>
            <person name="Kawaguchi T."/>
            <person name="Pust M."/>
            <person name="Yasuma K."/>
            <person name="Plichta D."/>
            <person name="Hasegawa N."/>
            <person name="Ohya T."/>
            <person name="Bhattarai S."/>
            <person name="Sasajima S."/>
            <person name="Aoto Y."/>
            <person name="Tuganbaev T."/>
            <person name="Yaginuma M."/>
            <person name="Ueda M."/>
            <person name="Okahashi N."/>
            <person name="Amafuji K."/>
            <person name="Kiridooshi Y."/>
            <person name="Sugita K."/>
            <person name="Strazar M."/>
            <person name="Skelly A."/>
            <person name="Suda W."/>
            <person name="Hattori M."/>
            <person name="Nakamoto N."/>
            <person name="Caballero S."/>
            <person name="Norman J."/>
            <person name="Olle B."/>
            <person name="Tanoue T."/>
            <person name="Arita M."/>
            <person name="Bucci V."/>
            <person name="Atarashi K."/>
            <person name="Xavier R."/>
            <person name="Honda K."/>
        </authorList>
    </citation>
    <scope>NUCLEOTIDE SEQUENCE [LARGE SCALE GENOMIC DNA]</scope>
    <source>
        <strain evidence="4">k34-0107-D12</strain>
    </source>
</reference>
<dbReference type="RefSeq" id="WP_227210142.1">
    <property type="nucleotide sequence ID" value="NZ_BAABZQ010000001.1"/>
</dbReference>
<name>A0ABQ0BW07_9FIRM</name>
<gene>
    <name evidence="3" type="ORF">K340107D12_35200</name>
</gene>
<evidence type="ECO:0000259" key="2">
    <source>
        <dbReference type="PROSITE" id="PS50943"/>
    </source>
</evidence>
<dbReference type="InterPro" id="IPR010982">
    <property type="entry name" value="Lambda_DNA-bd_dom_sf"/>
</dbReference>
<dbReference type="PANTHER" id="PTHR46558:SF11">
    <property type="entry name" value="HTH-TYPE TRANSCRIPTIONAL REGULATOR XRE"/>
    <property type="match status" value="1"/>
</dbReference>
<dbReference type="InterPro" id="IPR001387">
    <property type="entry name" value="Cro/C1-type_HTH"/>
</dbReference>
<dbReference type="Pfam" id="PF01381">
    <property type="entry name" value="HTH_3"/>
    <property type="match status" value="1"/>
</dbReference>
<sequence>MNILNFSENIIKLRHKKGITQEELADFVGVTKASVSKWETKQSLPDIMLLPRLAAYFDVTVDELLGYEPNLSREQIQKIYFDFTKEFAEQPFEEVMEKSRQLVKKYYSCSPFLFQVCVLWMNHATLAPNPQMQTEILEEAARLCSHIINDCREIPLCNDALLLKASIDLLCGRTQEVIDTLEEILNPYHYSFQGETILVQAYAIAGQKEKANRYSQFGMYTHLLSLVSGAVQYLSLHAEDMDSCEETIHRIDCLMKLYSLENLHHNTAAQFHYQTAVICCIHGRLEEALDRLKKFASITDSLLECDKVFLHGDQYFDAIDPYFEQSDLGGNLVRAKKIIADSVVQALENPVFQPLESSEDYRKIKQIFIVRGESL</sequence>